<comment type="caution">
    <text evidence="5">The sequence shown here is derived from an EMBL/GenBank/DDBJ whole genome shotgun (WGS) entry which is preliminary data.</text>
</comment>
<feature type="transmembrane region" description="Helical" evidence="2">
    <location>
        <begin position="12"/>
        <end position="30"/>
    </location>
</feature>
<gene>
    <name evidence="5" type="ORF">ACFFRE_02815</name>
</gene>
<evidence type="ECO:0000259" key="3">
    <source>
        <dbReference type="Pfam" id="PF02470"/>
    </source>
</evidence>
<dbReference type="PANTHER" id="PTHR33371:SF4">
    <property type="entry name" value="INTERMEMBRANE PHOSPHOLIPID TRANSPORT SYSTEM BINDING PROTEIN MLAD"/>
    <property type="match status" value="1"/>
</dbReference>
<keyword evidence="2" id="KW-0812">Transmembrane</keyword>
<feature type="region of interest" description="Disordered" evidence="1">
    <location>
        <begin position="342"/>
        <end position="405"/>
    </location>
</feature>
<keyword evidence="6" id="KW-1185">Reference proteome</keyword>
<dbReference type="InterPro" id="IPR003399">
    <property type="entry name" value="Mce/MlaD"/>
</dbReference>
<feature type="domain" description="Mce/MlaD" evidence="3">
    <location>
        <begin position="38"/>
        <end position="112"/>
    </location>
</feature>
<reference evidence="5 6" key="1">
    <citation type="submission" date="2024-09" db="EMBL/GenBank/DDBJ databases">
        <authorList>
            <person name="Sun Q."/>
            <person name="Mori K."/>
        </authorList>
    </citation>
    <scope>NUCLEOTIDE SEQUENCE [LARGE SCALE GENOMIC DNA]</scope>
    <source>
        <strain evidence="5 6">JCM 15389</strain>
    </source>
</reference>
<dbReference type="NCBIfam" id="TIGR00996">
    <property type="entry name" value="Mtu_fam_mce"/>
    <property type="match status" value="1"/>
</dbReference>
<evidence type="ECO:0000256" key="1">
    <source>
        <dbReference type="SAM" id="MobiDB-lite"/>
    </source>
</evidence>
<sequence>MKAFTERNPRRIGAVAVAVMVALAAGVFFLNRSIFTSTYTVEARFSNAAGLGPGAAVTVAGVQVGTVRSVRLDGNSVLATMSVNRSVTLPAQTAAAIEVETVLGVLDVALQPLSGWDHPLRNGALITDTSVPVEFQNVENTGGRLLEQSDVHALNQLLTAVADIAKGKEAQVAQIISGLDRFTGVIDARSSEVSQLIDAAQRLSATVAQHDQQLSGVVASLTQVVQGLADRSGQLASLIQDTDQLASQTASLIGQNRPQLQQLLDRLQSVLGVVAAHQDDLAEAVSYLDSAITGFASIGYSGSTPLPWANIYFDVLGSTGVNELLGSCDSVVSSVLRATLGPDPLPCSERVGPPITSTSGPVMSATPSSSTPASQAVTAGQGTSAGATSGSSNGGTGTSNETNGANVLLTPLGQVLGGLLGGLG</sequence>
<organism evidence="5 6">
    <name type="scientific">Aciditerrimonas ferrireducens</name>
    <dbReference type="NCBI Taxonomy" id="667306"/>
    <lineage>
        <taxon>Bacteria</taxon>
        <taxon>Bacillati</taxon>
        <taxon>Actinomycetota</taxon>
        <taxon>Acidimicrobiia</taxon>
        <taxon>Acidimicrobiales</taxon>
        <taxon>Acidimicrobiaceae</taxon>
        <taxon>Aciditerrimonas</taxon>
    </lineage>
</organism>
<evidence type="ECO:0000259" key="4">
    <source>
        <dbReference type="Pfam" id="PF11887"/>
    </source>
</evidence>
<dbReference type="EMBL" id="JBHLYQ010000015">
    <property type="protein sequence ID" value="MFC0081091.1"/>
    <property type="molecule type" value="Genomic_DNA"/>
</dbReference>
<dbReference type="Pfam" id="PF11887">
    <property type="entry name" value="Mce4_CUP1"/>
    <property type="match status" value="1"/>
</dbReference>
<feature type="domain" description="Mammalian cell entry C-terminal" evidence="4">
    <location>
        <begin position="118"/>
        <end position="289"/>
    </location>
</feature>
<dbReference type="PANTHER" id="PTHR33371">
    <property type="entry name" value="INTERMEMBRANE PHOSPHOLIPID TRANSPORT SYSTEM BINDING PROTEIN MLAD-RELATED"/>
    <property type="match status" value="1"/>
</dbReference>
<evidence type="ECO:0000313" key="6">
    <source>
        <dbReference type="Proteomes" id="UP001589788"/>
    </source>
</evidence>
<evidence type="ECO:0000256" key="2">
    <source>
        <dbReference type="SAM" id="Phobius"/>
    </source>
</evidence>
<evidence type="ECO:0000313" key="5">
    <source>
        <dbReference type="EMBL" id="MFC0081091.1"/>
    </source>
</evidence>
<dbReference type="InterPro" id="IPR052336">
    <property type="entry name" value="MlaD_Phospholipid_Transporter"/>
</dbReference>
<name>A0ABV6C081_9ACTN</name>
<dbReference type="RefSeq" id="WP_248108937.1">
    <property type="nucleotide sequence ID" value="NZ_JAKHEX010000022.1"/>
</dbReference>
<keyword evidence="2" id="KW-1133">Transmembrane helix</keyword>
<dbReference type="Proteomes" id="UP001589788">
    <property type="component" value="Unassembled WGS sequence"/>
</dbReference>
<protein>
    <submittedName>
        <fullName evidence="5">MCE family protein</fullName>
    </submittedName>
</protein>
<accession>A0ABV6C081</accession>
<feature type="compositionally biased region" description="Low complexity" evidence="1">
    <location>
        <begin position="364"/>
        <end position="391"/>
    </location>
</feature>
<dbReference type="InterPro" id="IPR024516">
    <property type="entry name" value="Mce_C"/>
</dbReference>
<dbReference type="InterPro" id="IPR005693">
    <property type="entry name" value="Mce"/>
</dbReference>
<dbReference type="Pfam" id="PF02470">
    <property type="entry name" value="MlaD"/>
    <property type="match status" value="1"/>
</dbReference>
<keyword evidence="2" id="KW-0472">Membrane</keyword>
<proteinExistence type="predicted"/>